<name>A0A183LDL9_9TREM</name>
<evidence type="ECO:0000256" key="5">
    <source>
        <dbReference type="ARBA" id="ARBA00023136"/>
    </source>
</evidence>
<protein>
    <recommendedName>
        <fullName evidence="7">Ima1 N-terminal domain-containing protein</fullName>
    </recommendedName>
</protein>
<organism evidence="8 9">
    <name type="scientific">Schistosoma margrebowiei</name>
    <dbReference type="NCBI Taxonomy" id="48269"/>
    <lineage>
        <taxon>Eukaryota</taxon>
        <taxon>Metazoa</taxon>
        <taxon>Spiralia</taxon>
        <taxon>Lophotrochozoa</taxon>
        <taxon>Platyhelminthes</taxon>
        <taxon>Trematoda</taxon>
        <taxon>Digenea</taxon>
        <taxon>Strigeidida</taxon>
        <taxon>Schistosomatoidea</taxon>
        <taxon>Schistosomatidae</taxon>
        <taxon>Schistosoma</taxon>
    </lineage>
</organism>
<evidence type="ECO:0000256" key="3">
    <source>
        <dbReference type="ARBA" id="ARBA00022692"/>
    </source>
</evidence>
<evidence type="ECO:0000256" key="2">
    <source>
        <dbReference type="ARBA" id="ARBA00007600"/>
    </source>
</evidence>
<dbReference type="Pfam" id="PF09779">
    <property type="entry name" value="Ima1_N"/>
    <property type="match status" value="1"/>
</dbReference>
<evidence type="ECO:0000256" key="6">
    <source>
        <dbReference type="ARBA" id="ARBA00023242"/>
    </source>
</evidence>
<evidence type="ECO:0000259" key="7">
    <source>
        <dbReference type="Pfam" id="PF09779"/>
    </source>
</evidence>
<keyword evidence="5" id="KW-0472">Membrane</keyword>
<gene>
    <name evidence="8" type="ORF">SMRZ_LOCUS1894</name>
</gene>
<dbReference type="GO" id="GO:0051015">
    <property type="term" value="F:actin filament binding"/>
    <property type="evidence" value="ECO:0007669"/>
    <property type="project" value="TreeGrafter"/>
</dbReference>
<dbReference type="InterPro" id="IPR040041">
    <property type="entry name" value="TMEM201"/>
</dbReference>
<feature type="domain" description="Ima1 N-terminal" evidence="7">
    <location>
        <begin position="26"/>
        <end position="85"/>
    </location>
</feature>
<dbReference type="Proteomes" id="UP000277204">
    <property type="component" value="Unassembled WGS sequence"/>
</dbReference>
<dbReference type="PANTHER" id="PTHR28646">
    <property type="entry name" value="TRANSMEMBRANE PROTEIN 201"/>
    <property type="match status" value="1"/>
</dbReference>
<keyword evidence="3" id="KW-0812">Transmembrane</keyword>
<dbReference type="PANTHER" id="PTHR28646:SF1">
    <property type="entry name" value="TRANSMEMBRANE PROTEIN 201"/>
    <property type="match status" value="1"/>
</dbReference>
<keyword evidence="6" id="KW-0539">Nucleus</keyword>
<accession>A0A183LDL9</accession>
<evidence type="ECO:0000256" key="1">
    <source>
        <dbReference type="ARBA" id="ARBA00004473"/>
    </source>
</evidence>
<keyword evidence="4" id="KW-1133">Transmembrane helix</keyword>
<keyword evidence="9" id="KW-1185">Reference proteome</keyword>
<dbReference type="GO" id="GO:0005637">
    <property type="term" value="C:nuclear inner membrane"/>
    <property type="evidence" value="ECO:0007669"/>
    <property type="project" value="UniProtKB-SubCell"/>
</dbReference>
<evidence type="ECO:0000256" key="4">
    <source>
        <dbReference type="ARBA" id="ARBA00022989"/>
    </source>
</evidence>
<comment type="similarity">
    <text evidence="2">Belongs to the TMEM201 family.</text>
</comment>
<dbReference type="STRING" id="48269.A0A183LDL9"/>
<evidence type="ECO:0000313" key="8">
    <source>
        <dbReference type="EMBL" id="VDO53243.1"/>
    </source>
</evidence>
<dbReference type="AlphaFoldDB" id="A0A183LDL9"/>
<dbReference type="GO" id="GO:0030473">
    <property type="term" value="P:nuclear migration along microtubule"/>
    <property type="evidence" value="ECO:0007669"/>
    <property type="project" value="TreeGrafter"/>
</dbReference>
<reference evidence="8 9" key="1">
    <citation type="submission" date="2018-11" db="EMBL/GenBank/DDBJ databases">
        <authorList>
            <consortium name="Pathogen Informatics"/>
        </authorList>
    </citation>
    <scope>NUCLEOTIDE SEQUENCE [LARGE SCALE GENOMIC DNA]</scope>
    <source>
        <strain evidence="8 9">Zambia</strain>
    </source>
</reference>
<dbReference type="GO" id="GO:0005521">
    <property type="term" value="F:lamin binding"/>
    <property type="evidence" value="ECO:0007669"/>
    <property type="project" value="TreeGrafter"/>
</dbReference>
<dbReference type="EMBL" id="UZAI01000459">
    <property type="protein sequence ID" value="VDO53243.1"/>
    <property type="molecule type" value="Genomic_DNA"/>
</dbReference>
<comment type="subcellular location">
    <subcellularLocation>
        <location evidence="1">Nucleus inner membrane</location>
        <topology evidence="1">Multi-pass membrane protein</topology>
    </subcellularLocation>
</comment>
<proteinExistence type="inferred from homology"/>
<sequence>MLVLALCLGLFSTFTVLVVRFFYLKVQCWFCGHTAFTSWSRKTSFVCQQCGQYNGFKSDGDYNKVIPSQFIAELNPVNFNKVRSIFTLDLFRLTLDCKLLPSFIEWWHNKQQTICLTKNSNSLKTYRKTIAWFELLIVLRIISILCFISIITGPLLIEISRQTCLIHVATNKSYLYKFVELFWSNHCRSYSRKYCTEILTYSQHFSLSNIGQSWFNLLMFCLQITLVAMTSLKHGNKHYSMYYDGLKSLVLLYDISMLLISLNILLSSSSVKNDSFNLMNSMTWSTTSFTHITLLGVFVLFISFIIIIYGIRIWLSFFLKDCMSQQKELKDTWPSDVKLPCLQSIDSISYYSTPSHYSTNCTMNSLNSSRKSLEDELADTKLYSTNKYDNIFRPSVLSGGGGGGGSGSNNISPSVISSQYSNVNSRHSFTSSNLYSTRYNPMKQQPPPLPPPSQQQQMIESCRSDDDNLSCMTSISHYKSNNPNCYTLDYHSTNHLPTYLSQSNIKRKTISSKRKRRTGLIHFILCLLFGRLETWNDVRLELTCLANAVFLSIVIYCTCRLMFCLVSVFDA</sequence>
<dbReference type="InterPro" id="IPR018617">
    <property type="entry name" value="Ima1_N"/>
</dbReference>
<evidence type="ECO:0000313" key="9">
    <source>
        <dbReference type="Proteomes" id="UP000277204"/>
    </source>
</evidence>